<proteinExistence type="inferred from homology"/>
<dbReference type="PRINTS" id="PR00742">
    <property type="entry name" value="GLHYDRLASE35"/>
</dbReference>
<evidence type="ECO:0000259" key="9">
    <source>
        <dbReference type="Pfam" id="PF21467"/>
    </source>
</evidence>
<comment type="similarity">
    <text evidence="1 6">Belongs to the glycosyl hydrolase 35 family.</text>
</comment>
<gene>
    <name evidence="10" type="ORF">SAMN05216313_1388</name>
</gene>
<dbReference type="InterPro" id="IPR017853">
    <property type="entry name" value="GH"/>
</dbReference>
<dbReference type="Pfam" id="PF21317">
    <property type="entry name" value="BetaGal_ABD_1"/>
    <property type="match status" value="1"/>
</dbReference>
<dbReference type="PROSITE" id="PS01182">
    <property type="entry name" value="GLYCOSYL_HYDROL_F35"/>
    <property type="match status" value="1"/>
</dbReference>
<evidence type="ECO:0000256" key="2">
    <source>
        <dbReference type="ARBA" id="ARBA00022801"/>
    </source>
</evidence>
<dbReference type="GeneID" id="93278710"/>
<dbReference type="Gene3D" id="3.20.20.80">
    <property type="entry name" value="Glycosidases"/>
    <property type="match status" value="1"/>
</dbReference>
<dbReference type="EC" id="3.2.1.23" evidence="5"/>
<dbReference type="InterPro" id="IPR048912">
    <property type="entry name" value="BetaGal1-like_ABD1"/>
</dbReference>
<dbReference type="Proteomes" id="UP000198508">
    <property type="component" value="Unassembled WGS sequence"/>
</dbReference>
<dbReference type="AlphaFoldDB" id="A0A1I0JX00"/>
<dbReference type="RefSeq" id="WP_092370257.1">
    <property type="nucleotide sequence ID" value="NZ_DAINWJ010000472.1"/>
</dbReference>
<sequence>MSRFEINEAFCLDGQPVKLLSGAVHYFRLMPEYWEDCLYNLKAMGFNTVETYIPWNIHEPEEGVFDFSGSRDVAAFVRLAGALGLHVILRPSPFICAEWELGGLPAWLLRYPDMKVRTNTPLFLEKVEAYYRELFRYIADLQITRGGPVIMMQVENEYGSFGNDKEYLRQIKSLMERFGAEVPFFTSDGAWDAALESGSLIEDGVLATANFGSRSDENMDVLEAFFKRHGRKWPLMCMEFWDGWFNRWREKIITRDAEDLAMEVRQLLERASINLYMFQGGTNFGFYNGCSARGYTDLPQITSYNYDAILTEWGQPTEKFYQVREVIRELFPEIPTGEPRVHERAAYGKAEMTGKVSLFSCLDDLAECQRSAYPMTMEEAGNGYGYMLYRTPVKGYNRKMKVKAVQASDRVQYYLNGVFEGTQCQNNSGEELELFFGPENRLDLLVENMGRVNYGYKLQAPTQRKGIRTGVMVDIHFESGWEQYALPLDNVEQVDFEKEWIQDTPAFYRYEFQVDQPKDTFLNCRELGKGVAFINGFNLGRYWSEGPVQYLYIPAPLLREGKNQLVVFETEGKTAGALWLEECPVYVEYE</sequence>
<dbReference type="InterPro" id="IPR048913">
    <property type="entry name" value="BetaGal_gal-bd"/>
</dbReference>
<evidence type="ECO:0000313" key="11">
    <source>
        <dbReference type="Proteomes" id="UP000198508"/>
    </source>
</evidence>
<evidence type="ECO:0000256" key="3">
    <source>
        <dbReference type="ARBA" id="ARBA00023295"/>
    </source>
</evidence>
<evidence type="ECO:0000259" key="7">
    <source>
        <dbReference type="Pfam" id="PF01301"/>
    </source>
</evidence>
<dbReference type="SUPFAM" id="SSF49785">
    <property type="entry name" value="Galactose-binding domain-like"/>
    <property type="match status" value="1"/>
</dbReference>
<evidence type="ECO:0000256" key="5">
    <source>
        <dbReference type="RuleBase" id="RU000675"/>
    </source>
</evidence>
<comment type="catalytic activity">
    <reaction evidence="5">
        <text>Hydrolysis of terminal non-reducing beta-D-galactose residues in beta-D-galactosides.</text>
        <dbReference type="EC" id="3.2.1.23"/>
    </reaction>
</comment>
<name>A0A1I0JX00_9FIRM</name>
<accession>A0A1I0JX00</accession>
<evidence type="ECO:0000256" key="1">
    <source>
        <dbReference type="ARBA" id="ARBA00009809"/>
    </source>
</evidence>
<dbReference type="EMBL" id="FOIM01000038">
    <property type="protein sequence ID" value="SEU15500.1"/>
    <property type="molecule type" value="Genomic_DNA"/>
</dbReference>
<dbReference type="GO" id="GO:0005975">
    <property type="term" value="P:carbohydrate metabolic process"/>
    <property type="evidence" value="ECO:0007669"/>
    <property type="project" value="InterPro"/>
</dbReference>
<keyword evidence="3 5" id="KW-0326">Glycosidase</keyword>
<dbReference type="SUPFAM" id="SSF51445">
    <property type="entry name" value="(Trans)glycosidases"/>
    <property type="match status" value="1"/>
</dbReference>
<dbReference type="PIRSF" id="PIRSF006336">
    <property type="entry name" value="B-gal"/>
    <property type="match status" value="1"/>
</dbReference>
<feature type="active site" description="Nucleophile" evidence="4">
    <location>
        <position position="239"/>
    </location>
</feature>
<dbReference type="InterPro" id="IPR008979">
    <property type="entry name" value="Galactose-bd-like_sf"/>
</dbReference>
<dbReference type="InterPro" id="IPR001944">
    <property type="entry name" value="Glycoside_Hdrlase_35"/>
</dbReference>
<feature type="active site" description="Proton donor" evidence="4">
    <location>
        <position position="157"/>
    </location>
</feature>
<protein>
    <recommendedName>
        <fullName evidence="5">Beta-galactosidase</fullName>
        <ecNumber evidence="5">3.2.1.23</ecNumber>
    </recommendedName>
</protein>
<dbReference type="FunFam" id="3.20.20.80:FF:000115">
    <property type="entry name" value="Beta-galactosidase"/>
    <property type="match status" value="1"/>
</dbReference>
<dbReference type="InterPro" id="IPR031330">
    <property type="entry name" value="Gly_Hdrlase_35_cat"/>
</dbReference>
<evidence type="ECO:0000259" key="8">
    <source>
        <dbReference type="Pfam" id="PF21317"/>
    </source>
</evidence>
<dbReference type="InterPro" id="IPR019801">
    <property type="entry name" value="Glyco_hydro_35_CS"/>
</dbReference>
<keyword evidence="11" id="KW-1185">Reference proteome</keyword>
<dbReference type="STRING" id="460384.SAMN05216313_1388"/>
<dbReference type="Pfam" id="PF01301">
    <property type="entry name" value="Glyco_hydro_35"/>
    <property type="match status" value="1"/>
</dbReference>
<feature type="domain" description="Glycoside hydrolase 35 catalytic" evidence="7">
    <location>
        <begin position="10"/>
        <end position="329"/>
    </location>
</feature>
<feature type="domain" description="Beta-galactosidase galactose-binding" evidence="9">
    <location>
        <begin position="505"/>
        <end position="563"/>
    </location>
</feature>
<organism evidence="10 11">
    <name type="scientific">Enterocloster lavalensis</name>
    <dbReference type="NCBI Taxonomy" id="460384"/>
    <lineage>
        <taxon>Bacteria</taxon>
        <taxon>Bacillati</taxon>
        <taxon>Bacillota</taxon>
        <taxon>Clostridia</taxon>
        <taxon>Lachnospirales</taxon>
        <taxon>Lachnospiraceae</taxon>
        <taxon>Enterocloster</taxon>
    </lineage>
</organism>
<dbReference type="InterPro" id="IPR026283">
    <property type="entry name" value="B-gal_1-like"/>
</dbReference>
<dbReference type="Pfam" id="PF21467">
    <property type="entry name" value="BetaGal_gal-bd"/>
    <property type="match status" value="1"/>
</dbReference>
<dbReference type="Gene3D" id="2.60.120.260">
    <property type="entry name" value="Galactose-binding domain-like"/>
    <property type="match status" value="2"/>
</dbReference>
<feature type="domain" description="Beta-galactosidase 1-like first all-beta" evidence="8">
    <location>
        <begin position="374"/>
        <end position="486"/>
    </location>
</feature>
<keyword evidence="2 5" id="KW-0378">Hydrolase</keyword>
<evidence type="ECO:0000256" key="4">
    <source>
        <dbReference type="PIRSR" id="PIRSR006336-1"/>
    </source>
</evidence>
<evidence type="ECO:0000256" key="6">
    <source>
        <dbReference type="RuleBase" id="RU003679"/>
    </source>
</evidence>
<dbReference type="PANTHER" id="PTHR23421">
    <property type="entry name" value="BETA-GALACTOSIDASE RELATED"/>
    <property type="match status" value="1"/>
</dbReference>
<dbReference type="GO" id="GO:0004565">
    <property type="term" value="F:beta-galactosidase activity"/>
    <property type="evidence" value="ECO:0007669"/>
    <property type="project" value="UniProtKB-EC"/>
</dbReference>
<evidence type="ECO:0000313" key="10">
    <source>
        <dbReference type="EMBL" id="SEU15500.1"/>
    </source>
</evidence>
<reference evidence="11" key="1">
    <citation type="submission" date="2016-10" db="EMBL/GenBank/DDBJ databases">
        <authorList>
            <person name="Varghese N."/>
            <person name="Submissions S."/>
        </authorList>
    </citation>
    <scope>NUCLEOTIDE SEQUENCE [LARGE SCALE GENOMIC DNA]</scope>
    <source>
        <strain evidence="11">NLAE-zl-G277</strain>
    </source>
</reference>